<protein>
    <submittedName>
        <fullName evidence="1">Uncharacterized protein</fullName>
    </submittedName>
</protein>
<comment type="caution">
    <text evidence="1">The sequence shown here is derived from an EMBL/GenBank/DDBJ whole genome shotgun (WGS) entry which is preliminary data.</text>
</comment>
<sequence>MNTAKNGKFDLAGTMTGRERLIKTLNFVKTDRVPVDMGGTLCSGAHVSIIAKLRQAVGLDRPGDPVKVIEPYQMLGEVAVDLRDALGLDVVYLPGLKNFFGFANTDWKPWKTFDGTDVLVPGMFNT</sequence>
<dbReference type="AlphaFoldDB" id="A0A0F9DNZ3"/>
<accession>A0A0F9DNZ3</accession>
<evidence type="ECO:0000313" key="1">
    <source>
        <dbReference type="EMBL" id="KKL63488.1"/>
    </source>
</evidence>
<reference evidence="1" key="1">
    <citation type="journal article" date="2015" name="Nature">
        <title>Complex archaea that bridge the gap between prokaryotes and eukaryotes.</title>
        <authorList>
            <person name="Spang A."/>
            <person name="Saw J.H."/>
            <person name="Jorgensen S.L."/>
            <person name="Zaremba-Niedzwiedzka K."/>
            <person name="Martijn J."/>
            <person name="Lind A.E."/>
            <person name="van Eijk R."/>
            <person name="Schleper C."/>
            <person name="Guy L."/>
            <person name="Ettema T.J."/>
        </authorList>
    </citation>
    <scope>NUCLEOTIDE SEQUENCE</scope>
</reference>
<gene>
    <name evidence="1" type="ORF">LCGC14_2174610</name>
</gene>
<proteinExistence type="predicted"/>
<organism evidence="1">
    <name type="scientific">marine sediment metagenome</name>
    <dbReference type="NCBI Taxonomy" id="412755"/>
    <lineage>
        <taxon>unclassified sequences</taxon>
        <taxon>metagenomes</taxon>
        <taxon>ecological metagenomes</taxon>
    </lineage>
</organism>
<feature type="non-terminal residue" evidence="1">
    <location>
        <position position="126"/>
    </location>
</feature>
<name>A0A0F9DNZ3_9ZZZZ</name>
<dbReference type="EMBL" id="LAZR01028151">
    <property type="protein sequence ID" value="KKL63488.1"/>
    <property type="molecule type" value="Genomic_DNA"/>
</dbReference>